<sequence>MDALHGLLKECIQYSSVEKHRREGKFTREEQFNRLAEENDAKKARIEHQIENLYQQSGEIYLRQEQMSNQSSEKNNDNMSEFGQQEKDLRQELDNLPTNQYLRLQTIDEHQLLILQYEQIAASRFEEQRCTSDAELELARSERNIWTLLRMISFDSTFQPIFFGDQNKVDENSSNTIRLIKVILNWLNNGFREYVINDFEGNLIDRNEIGGERKMSKLPQSEWVIRTPISIQYKELNRKKKMIMQEELFSNIVCLMSNSGEQQLLQEMENSVYNKNNMNQMKKDHILII</sequence>
<comment type="caution">
    <text evidence="1">The sequence shown here is derived from an EMBL/GenBank/DDBJ whole genome shotgun (WGS) entry which is preliminary data.</text>
</comment>
<gene>
    <name evidence="1" type="ORF">EZS28_005542</name>
</gene>
<evidence type="ECO:0000313" key="2">
    <source>
        <dbReference type="Proteomes" id="UP000324800"/>
    </source>
</evidence>
<dbReference type="AlphaFoldDB" id="A0A5J4WVS9"/>
<accession>A0A5J4WVS9</accession>
<name>A0A5J4WVS9_9EUKA</name>
<dbReference type="EMBL" id="SNRW01000851">
    <property type="protein sequence ID" value="KAA6398933.1"/>
    <property type="molecule type" value="Genomic_DNA"/>
</dbReference>
<reference evidence="1 2" key="1">
    <citation type="submission" date="2019-03" db="EMBL/GenBank/DDBJ databases">
        <title>Single cell metagenomics reveals metabolic interactions within the superorganism composed of flagellate Streblomastix strix and complex community of Bacteroidetes bacteria on its surface.</title>
        <authorList>
            <person name="Treitli S.C."/>
            <person name="Kolisko M."/>
            <person name="Husnik F."/>
            <person name="Keeling P."/>
            <person name="Hampl V."/>
        </authorList>
    </citation>
    <scope>NUCLEOTIDE SEQUENCE [LARGE SCALE GENOMIC DNA]</scope>
    <source>
        <strain evidence="1">ST1C</strain>
    </source>
</reference>
<protein>
    <submittedName>
        <fullName evidence="1">Uncharacterized protein</fullName>
    </submittedName>
</protein>
<organism evidence="1 2">
    <name type="scientific">Streblomastix strix</name>
    <dbReference type="NCBI Taxonomy" id="222440"/>
    <lineage>
        <taxon>Eukaryota</taxon>
        <taxon>Metamonada</taxon>
        <taxon>Preaxostyla</taxon>
        <taxon>Oxymonadida</taxon>
        <taxon>Streblomastigidae</taxon>
        <taxon>Streblomastix</taxon>
    </lineage>
</organism>
<dbReference type="Proteomes" id="UP000324800">
    <property type="component" value="Unassembled WGS sequence"/>
</dbReference>
<evidence type="ECO:0000313" key="1">
    <source>
        <dbReference type="EMBL" id="KAA6398933.1"/>
    </source>
</evidence>
<proteinExistence type="predicted"/>